<organism evidence="1 2">
    <name type="scientific">Hyalomma asiaticum</name>
    <name type="common">Tick</name>
    <dbReference type="NCBI Taxonomy" id="266040"/>
    <lineage>
        <taxon>Eukaryota</taxon>
        <taxon>Metazoa</taxon>
        <taxon>Ecdysozoa</taxon>
        <taxon>Arthropoda</taxon>
        <taxon>Chelicerata</taxon>
        <taxon>Arachnida</taxon>
        <taxon>Acari</taxon>
        <taxon>Parasitiformes</taxon>
        <taxon>Ixodida</taxon>
        <taxon>Ixodoidea</taxon>
        <taxon>Ixodidae</taxon>
        <taxon>Hyalomminae</taxon>
        <taxon>Hyalomma</taxon>
    </lineage>
</organism>
<protein>
    <submittedName>
        <fullName evidence="1">Uncharacterized protein</fullName>
    </submittedName>
</protein>
<accession>A0ACB7RTY2</accession>
<comment type="caution">
    <text evidence="1">The sequence shown here is derived from an EMBL/GenBank/DDBJ whole genome shotgun (WGS) entry which is preliminary data.</text>
</comment>
<evidence type="ECO:0000313" key="2">
    <source>
        <dbReference type="Proteomes" id="UP000821845"/>
    </source>
</evidence>
<proteinExistence type="predicted"/>
<gene>
    <name evidence="1" type="ORF">HPB50_003175</name>
</gene>
<dbReference type="Proteomes" id="UP000821845">
    <property type="component" value="Chromosome 7"/>
</dbReference>
<name>A0ACB7RTY2_HYAAI</name>
<dbReference type="EMBL" id="CM023487">
    <property type="protein sequence ID" value="KAH6925272.1"/>
    <property type="molecule type" value="Genomic_DNA"/>
</dbReference>
<evidence type="ECO:0000313" key="1">
    <source>
        <dbReference type="EMBL" id="KAH6925272.1"/>
    </source>
</evidence>
<keyword evidence="2" id="KW-1185">Reference proteome</keyword>
<reference evidence="1" key="1">
    <citation type="submission" date="2020-05" db="EMBL/GenBank/DDBJ databases">
        <title>Large-scale comparative analyses of tick genomes elucidate their genetic diversity and vector capacities.</title>
        <authorList>
            <person name="Jia N."/>
            <person name="Wang J."/>
            <person name="Shi W."/>
            <person name="Du L."/>
            <person name="Sun Y."/>
            <person name="Zhan W."/>
            <person name="Jiang J."/>
            <person name="Wang Q."/>
            <person name="Zhang B."/>
            <person name="Ji P."/>
            <person name="Sakyi L.B."/>
            <person name="Cui X."/>
            <person name="Yuan T."/>
            <person name="Jiang B."/>
            <person name="Yang W."/>
            <person name="Lam T.T.-Y."/>
            <person name="Chang Q."/>
            <person name="Ding S."/>
            <person name="Wang X."/>
            <person name="Zhu J."/>
            <person name="Ruan X."/>
            <person name="Zhao L."/>
            <person name="Wei J."/>
            <person name="Que T."/>
            <person name="Du C."/>
            <person name="Cheng J."/>
            <person name="Dai P."/>
            <person name="Han X."/>
            <person name="Huang E."/>
            <person name="Gao Y."/>
            <person name="Liu J."/>
            <person name="Shao H."/>
            <person name="Ye R."/>
            <person name="Li L."/>
            <person name="Wei W."/>
            <person name="Wang X."/>
            <person name="Wang C."/>
            <person name="Yang T."/>
            <person name="Huo Q."/>
            <person name="Li W."/>
            <person name="Guo W."/>
            <person name="Chen H."/>
            <person name="Zhou L."/>
            <person name="Ni X."/>
            <person name="Tian J."/>
            <person name="Zhou Y."/>
            <person name="Sheng Y."/>
            <person name="Liu T."/>
            <person name="Pan Y."/>
            <person name="Xia L."/>
            <person name="Li J."/>
            <person name="Zhao F."/>
            <person name="Cao W."/>
        </authorList>
    </citation>
    <scope>NUCLEOTIDE SEQUENCE</scope>
    <source>
        <strain evidence="1">Hyas-2018</strain>
    </source>
</reference>
<sequence>MEHINTFGNASFLFTVRSKARKFPDEGQERRRAYPSKALTAGNTLSEVSSKSGYRGSPKAESHHTGPKLPGASGTSIGSNPVTSCSATSAGAAEFPRLPHGHLSSLFHLRRLSYRHIQYILCTPPHQYLTVDPGVHPIIARSATSVVSLVPAVALPPLLRS</sequence>